<evidence type="ECO:0000313" key="2">
    <source>
        <dbReference type="EMBL" id="GAA0762031.1"/>
    </source>
</evidence>
<dbReference type="InterPro" id="IPR038158">
    <property type="entry name" value="H-NOX_domain_sf"/>
</dbReference>
<evidence type="ECO:0000259" key="1">
    <source>
        <dbReference type="Pfam" id="PF07700"/>
    </source>
</evidence>
<keyword evidence="3" id="KW-1185">Reference proteome</keyword>
<dbReference type="SUPFAM" id="SSF111126">
    <property type="entry name" value="Ligand-binding domain in the NO signalling and Golgi transport"/>
    <property type="match status" value="1"/>
</dbReference>
<proteinExistence type="predicted"/>
<dbReference type="EMBL" id="BAAAEW010000033">
    <property type="protein sequence ID" value="GAA0762031.1"/>
    <property type="molecule type" value="Genomic_DNA"/>
</dbReference>
<reference evidence="3" key="1">
    <citation type="journal article" date="2019" name="Int. J. Syst. Evol. Microbiol.">
        <title>The Global Catalogue of Microorganisms (GCM) 10K type strain sequencing project: providing services to taxonomists for standard genome sequencing and annotation.</title>
        <authorList>
            <consortium name="The Broad Institute Genomics Platform"/>
            <consortium name="The Broad Institute Genome Sequencing Center for Infectious Disease"/>
            <person name="Wu L."/>
            <person name="Ma J."/>
        </authorList>
    </citation>
    <scope>NUCLEOTIDE SEQUENCE [LARGE SCALE GENOMIC DNA]</scope>
    <source>
        <strain evidence="3">JCM 15503</strain>
    </source>
</reference>
<dbReference type="PANTHER" id="PTHR45655">
    <property type="entry name" value="GUANYLATE CYCLASE SOLUBLE SUBUNIT BETA-2"/>
    <property type="match status" value="1"/>
</dbReference>
<dbReference type="Proteomes" id="UP001500279">
    <property type="component" value="Unassembled WGS sequence"/>
</dbReference>
<comment type="caution">
    <text evidence="2">The sequence shown here is derived from an EMBL/GenBank/DDBJ whole genome shotgun (WGS) entry which is preliminary data.</text>
</comment>
<dbReference type="PANTHER" id="PTHR45655:SF13">
    <property type="entry name" value="SOLUBLE GUANYLATE CYCLASE GCY-32-RELATED"/>
    <property type="match status" value="1"/>
</dbReference>
<accession>A0ABP3VME2</accession>
<gene>
    <name evidence="2" type="ORF">GCM10009107_46060</name>
</gene>
<feature type="domain" description="Heme NO-binding" evidence="1">
    <location>
        <begin position="2"/>
        <end position="164"/>
    </location>
</feature>
<name>A0ABP3VME2_9BURK</name>
<evidence type="ECO:0000313" key="3">
    <source>
        <dbReference type="Proteomes" id="UP001500279"/>
    </source>
</evidence>
<organism evidence="2 3">
    <name type="scientific">Ideonella azotifigens</name>
    <dbReference type="NCBI Taxonomy" id="513160"/>
    <lineage>
        <taxon>Bacteria</taxon>
        <taxon>Pseudomonadati</taxon>
        <taxon>Pseudomonadota</taxon>
        <taxon>Betaproteobacteria</taxon>
        <taxon>Burkholderiales</taxon>
        <taxon>Sphaerotilaceae</taxon>
        <taxon>Ideonella</taxon>
    </lineage>
</organism>
<dbReference type="RefSeq" id="WP_141286140.1">
    <property type="nucleotide sequence ID" value="NZ_BAAAEW010000033.1"/>
</dbReference>
<dbReference type="InterPro" id="IPR011644">
    <property type="entry name" value="Heme_NO-bd"/>
</dbReference>
<dbReference type="Pfam" id="PF07700">
    <property type="entry name" value="HNOB"/>
    <property type="match status" value="1"/>
</dbReference>
<dbReference type="Gene3D" id="3.90.1520.10">
    <property type="entry name" value="H-NOX domain"/>
    <property type="match status" value="1"/>
</dbReference>
<dbReference type="InterPro" id="IPR024096">
    <property type="entry name" value="NO_sig/Golgi_transp_ligand-bd"/>
</dbReference>
<protein>
    <submittedName>
        <fullName evidence="2">Heme NO-binding domain-containing protein</fullName>
    </submittedName>
</protein>
<sequence>MYGLVNQGLEDFVVQRFGGDTWRQVLQRAGVAQEMFISMDSYPDELSFKLVGAASELLGMDADALLEAFGQHWVLYTAQVGYGEMLAMAGSDLKTFLLNLDTLHSHVGMTFPDLRPPSFEVESLPASEQGLLLHYRSERQGMAPMVIGLIEGLGQRFRQPVTVRQIAFRGPQDHDVFRIEYIEVPAHPAA</sequence>